<dbReference type="GO" id="GO:0019867">
    <property type="term" value="C:outer membrane"/>
    <property type="evidence" value="ECO:0007669"/>
    <property type="project" value="InterPro"/>
</dbReference>
<dbReference type="RefSeq" id="WP_038289520.1">
    <property type="nucleotide sequence ID" value="NZ_BAVR01000035.1"/>
</dbReference>
<dbReference type="GO" id="GO:0009254">
    <property type="term" value="P:peptidoglycan turnover"/>
    <property type="evidence" value="ECO:0007669"/>
    <property type="project" value="InterPro"/>
</dbReference>
<dbReference type="Gene3D" id="2.40.40.10">
    <property type="entry name" value="RlpA-like domain"/>
    <property type="match status" value="1"/>
</dbReference>
<reference evidence="5" key="1">
    <citation type="journal article" date="2014" name="Genome Announc.">
        <title>Draft Genome Sequence of Clostridium straminisolvens Strain JCM 21531T, Isolated from a Cellulose-Degrading Bacterial Community.</title>
        <authorList>
            <person name="Yuki M."/>
            <person name="Oshima K."/>
            <person name="Suda W."/>
            <person name="Sakamoto M."/>
            <person name="Kitamura K."/>
            <person name="Iida T."/>
            <person name="Hattori M."/>
            <person name="Ohkuma M."/>
        </authorList>
    </citation>
    <scope>NUCLEOTIDE SEQUENCE [LARGE SCALE GENOMIC DNA]</scope>
    <source>
        <strain evidence="5">JCM 21531</strain>
    </source>
</reference>
<feature type="coiled-coil region" evidence="2">
    <location>
        <begin position="64"/>
        <end position="133"/>
    </location>
</feature>
<keyword evidence="2" id="KW-0175">Coiled coil</keyword>
<evidence type="ECO:0000313" key="6">
    <source>
        <dbReference type="Proteomes" id="UP000019109"/>
    </source>
</evidence>
<protein>
    <recommendedName>
        <fullName evidence="4">3D domain-containing protein</fullName>
    </recommendedName>
</protein>
<dbReference type="Proteomes" id="UP000019109">
    <property type="component" value="Unassembled WGS sequence"/>
</dbReference>
<keyword evidence="3" id="KW-1133">Transmembrane helix</keyword>
<sequence>MLSDDVPSSTEPQNYNKTNRINKIYGIIIYFLIIVIISLIVNNIIIYNWYSNTKSQFKDTFLRVQTMSEENMSLETLNETLRNDYALLKEDYSRILSENENIKKEIEELKKKNEDIEKINKELVEDNIELQNTLKLAAAVGIKPQNYIEFKGISAKSTIDRGQYIGKFLGTAYTPSKEECGNDIGITNSGKPIIPGISIAIDKNYWPFGTVFYIKGLGYAVAMDTGSAIKGKYRFDFAVFDKNFANQLGANYWDVYLVKLGDGKVEDISL</sequence>
<evidence type="ECO:0000313" key="5">
    <source>
        <dbReference type="EMBL" id="GAE89328.1"/>
    </source>
</evidence>
<gene>
    <name evidence="5" type="ORF">JCM21531_2841</name>
</gene>
<name>W4V933_9FIRM</name>
<dbReference type="PANTHER" id="PTHR39160">
    <property type="entry name" value="CELL WALL-BINDING PROTEIN YOCH"/>
    <property type="match status" value="1"/>
</dbReference>
<proteinExistence type="predicted"/>
<feature type="domain" description="3D" evidence="4">
    <location>
        <begin position="198"/>
        <end position="258"/>
    </location>
</feature>
<dbReference type="AlphaFoldDB" id="W4V933"/>
<dbReference type="SUPFAM" id="SSF50685">
    <property type="entry name" value="Barwin-like endoglucanases"/>
    <property type="match status" value="1"/>
</dbReference>
<dbReference type="InterPro" id="IPR059180">
    <property type="entry name" value="3D_YorM"/>
</dbReference>
<keyword evidence="1" id="KW-0732">Signal</keyword>
<dbReference type="EMBL" id="BAVR01000035">
    <property type="protein sequence ID" value="GAE89328.1"/>
    <property type="molecule type" value="Genomic_DNA"/>
</dbReference>
<feature type="transmembrane region" description="Helical" evidence="3">
    <location>
        <begin position="27"/>
        <end position="50"/>
    </location>
</feature>
<evidence type="ECO:0000259" key="4">
    <source>
        <dbReference type="Pfam" id="PF06725"/>
    </source>
</evidence>
<keyword evidence="3" id="KW-0812">Transmembrane</keyword>
<organism evidence="5 6">
    <name type="scientific">Acetivibrio straminisolvens JCM 21531</name>
    <dbReference type="NCBI Taxonomy" id="1294263"/>
    <lineage>
        <taxon>Bacteria</taxon>
        <taxon>Bacillati</taxon>
        <taxon>Bacillota</taxon>
        <taxon>Clostridia</taxon>
        <taxon>Eubacteriales</taxon>
        <taxon>Oscillospiraceae</taxon>
        <taxon>Acetivibrio</taxon>
    </lineage>
</organism>
<dbReference type="InterPro" id="IPR036908">
    <property type="entry name" value="RlpA-like_sf"/>
</dbReference>
<dbReference type="Pfam" id="PF06725">
    <property type="entry name" value="3D"/>
    <property type="match status" value="1"/>
</dbReference>
<dbReference type="OrthoDB" id="9798935at2"/>
<dbReference type="PANTHER" id="PTHR39160:SF4">
    <property type="entry name" value="RESUSCITATION-PROMOTING FACTOR RPFB"/>
    <property type="match status" value="1"/>
</dbReference>
<accession>W4V933</accession>
<keyword evidence="6" id="KW-1185">Reference proteome</keyword>
<evidence type="ECO:0000256" key="1">
    <source>
        <dbReference type="ARBA" id="ARBA00022729"/>
    </source>
</evidence>
<keyword evidence="3" id="KW-0472">Membrane</keyword>
<comment type="caution">
    <text evidence="5">The sequence shown here is derived from an EMBL/GenBank/DDBJ whole genome shotgun (WGS) entry which is preliminary data.</text>
</comment>
<dbReference type="CDD" id="cd14667">
    <property type="entry name" value="3D_containing_proteins"/>
    <property type="match status" value="1"/>
</dbReference>
<dbReference type="InterPro" id="IPR051933">
    <property type="entry name" value="Resuscitation_pf_RpfB"/>
</dbReference>
<dbReference type="GO" id="GO:0004553">
    <property type="term" value="F:hydrolase activity, hydrolyzing O-glycosyl compounds"/>
    <property type="evidence" value="ECO:0007669"/>
    <property type="project" value="InterPro"/>
</dbReference>
<evidence type="ECO:0000256" key="3">
    <source>
        <dbReference type="SAM" id="Phobius"/>
    </source>
</evidence>
<dbReference type="InterPro" id="IPR010611">
    <property type="entry name" value="3D_dom"/>
</dbReference>
<dbReference type="STRING" id="1294263.JCM21531_2841"/>
<evidence type="ECO:0000256" key="2">
    <source>
        <dbReference type="SAM" id="Coils"/>
    </source>
</evidence>